<reference evidence="4 5" key="1">
    <citation type="submission" date="2014-07" db="EMBL/GenBank/DDBJ databases">
        <title>Tepidicaulis marinum gen. nov., sp. nov., a novel marine bacterium denitrifying nitrate to nitrous oxide strictly under microaerobic conditions.</title>
        <authorList>
            <person name="Takeuchi M."/>
            <person name="Yamagishi T."/>
            <person name="Kamagata Y."/>
            <person name="Oshima K."/>
            <person name="Hattori M."/>
            <person name="Katayama T."/>
            <person name="Hanada S."/>
            <person name="Tamaki H."/>
            <person name="Marumo K."/>
            <person name="Maeda H."/>
            <person name="Nedachi M."/>
            <person name="Iwasaki W."/>
            <person name="Suwa Y."/>
            <person name="Sakata S."/>
        </authorList>
    </citation>
    <scope>NUCLEOTIDE SEQUENCE [LARGE SCALE GENOMIC DNA]</scope>
    <source>
        <strain evidence="4 5">MA2</strain>
    </source>
</reference>
<dbReference type="Gene3D" id="3.40.630.30">
    <property type="match status" value="1"/>
</dbReference>
<keyword evidence="5" id="KW-1185">Reference proteome</keyword>
<comment type="caution">
    <text evidence="4">The sequence shown here is derived from an EMBL/GenBank/DDBJ whole genome shotgun (WGS) entry which is preliminary data.</text>
</comment>
<accession>A0A081B9H0</accession>
<name>A0A081B9H0_9HYPH</name>
<dbReference type="GO" id="GO:0016747">
    <property type="term" value="F:acyltransferase activity, transferring groups other than amino-acyl groups"/>
    <property type="evidence" value="ECO:0007669"/>
    <property type="project" value="InterPro"/>
</dbReference>
<dbReference type="RefSeq" id="WP_045444340.1">
    <property type="nucleotide sequence ID" value="NZ_BBIO01000004.1"/>
</dbReference>
<dbReference type="Pfam" id="PF00583">
    <property type="entry name" value="Acetyltransf_1"/>
    <property type="match status" value="1"/>
</dbReference>
<dbReference type="AlphaFoldDB" id="A0A081B9H0"/>
<dbReference type="eggNOG" id="COG0456">
    <property type="taxonomic scope" value="Bacteria"/>
</dbReference>
<evidence type="ECO:0000313" key="5">
    <source>
        <dbReference type="Proteomes" id="UP000028702"/>
    </source>
</evidence>
<sequence>MDETPPVSAARGFTTPFTVAKGLAPEHRALATAYFWEAFQGKLGLMLNPPEKACRFIESVLDPSYAISAVSDEGKLLGVAGFKTPEGAFVGGEMGDLACVYGTYGGLWRGLLLQLLERPTTQGILLMDGIFVGPEARGLGVGTALLKAIAEEARQRGLSAVRLDVIDINPRARALYTRFGFKPVRTQHMGPLRLLFGFSSATEMQLEVG</sequence>
<keyword evidence="2" id="KW-0012">Acyltransferase</keyword>
<protein>
    <submittedName>
        <fullName evidence="4">MobC protein</fullName>
    </submittedName>
</protein>
<dbReference type="EMBL" id="BBIO01000004">
    <property type="protein sequence ID" value="GAK44688.1"/>
    <property type="molecule type" value="Genomic_DNA"/>
</dbReference>
<dbReference type="STRING" id="1333998.M2A_1187"/>
<dbReference type="PANTHER" id="PTHR43420">
    <property type="entry name" value="ACETYLTRANSFERASE"/>
    <property type="match status" value="1"/>
</dbReference>
<gene>
    <name evidence="4" type="ORF">M2A_1187</name>
</gene>
<evidence type="ECO:0000256" key="1">
    <source>
        <dbReference type="ARBA" id="ARBA00022679"/>
    </source>
</evidence>
<proteinExistence type="predicted"/>
<evidence type="ECO:0000313" key="4">
    <source>
        <dbReference type="EMBL" id="GAK44688.1"/>
    </source>
</evidence>
<dbReference type="PROSITE" id="PS51186">
    <property type="entry name" value="GNAT"/>
    <property type="match status" value="1"/>
</dbReference>
<feature type="domain" description="N-acetyltransferase" evidence="3">
    <location>
        <begin position="18"/>
        <end position="209"/>
    </location>
</feature>
<organism evidence="4 5">
    <name type="scientific">Tepidicaulis marinus</name>
    <dbReference type="NCBI Taxonomy" id="1333998"/>
    <lineage>
        <taxon>Bacteria</taxon>
        <taxon>Pseudomonadati</taxon>
        <taxon>Pseudomonadota</taxon>
        <taxon>Alphaproteobacteria</taxon>
        <taxon>Hyphomicrobiales</taxon>
        <taxon>Parvibaculaceae</taxon>
        <taxon>Tepidicaulis</taxon>
    </lineage>
</organism>
<keyword evidence="1" id="KW-0808">Transferase</keyword>
<dbReference type="Proteomes" id="UP000028702">
    <property type="component" value="Unassembled WGS sequence"/>
</dbReference>
<dbReference type="SUPFAM" id="SSF55729">
    <property type="entry name" value="Acyl-CoA N-acyltransferases (Nat)"/>
    <property type="match status" value="1"/>
</dbReference>
<dbReference type="InterPro" id="IPR016181">
    <property type="entry name" value="Acyl_CoA_acyltransferase"/>
</dbReference>
<evidence type="ECO:0000256" key="2">
    <source>
        <dbReference type="ARBA" id="ARBA00023315"/>
    </source>
</evidence>
<evidence type="ECO:0000259" key="3">
    <source>
        <dbReference type="PROSITE" id="PS51186"/>
    </source>
</evidence>
<dbReference type="InterPro" id="IPR050680">
    <property type="entry name" value="YpeA/RimI_acetyltransf"/>
</dbReference>
<dbReference type="InterPro" id="IPR000182">
    <property type="entry name" value="GNAT_dom"/>
</dbReference>
<dbReference type="CDD" id="cd04301">
    <property type="entry name" value="NAT_SF"/>
    <property type="match status" value="1"/>
</dbReference>